<evidence type="ECO:0000259" key="2">
    <source>
        <dbReference type="Pfam" id="PF13542"/>
    </source>
</evidence>
<accession>A0A1J5QMJ6</accession>
<feature type="domain" description="Transposase IS204/IS1001/IS1096/IS1165 DDE" evidence="1">
    <location>
        <begin position="150"/>
        <end position="381"/>
    </location>
</feature>
<dbReference type="Pfam" id="PF01610">
    <property type="entry name" value="DDE_Tnp_ISL3"/>
    <property type="match status" value="1"/>
</dbReference>
<gene>
    <name evidence="4" type="ORF">GALL_335590</name>
</gene>
<sequence>MPVNILNLSGLRVLDFKETEREYHIKAEPVAVSRLCPHCCRSHAVIGHGKLPLYVRDLPTHGKKVMIHLDAPRLMCKPCGKTFTATIPEVDEKHQMTERLVNWIGRQSLDYTFAAVAEQVGIDEKTVRNVFDVHAVQLKAQYKRETPRWIGMDEIYLGCARGVITNLEDHTLVDMLPDRKKESIIQFLRSLEHQETITHVAIDMWKPYREAIQAVLPQAVVVVDKYHVIRMGNESLERVRRSLNALLPGKVRIGLKHDRKLLTMREHELNDQLHLIVSGWLRSFPLLEAAYKLKEDSFKVYDAADRDEALERYTSWEKSIPPELTHAFKPIPVAWRNWRPYILNHFDDARLTNAFTESMNAKIRKMYRDGHGYSFVALRAKVQ</sequence>
<evidence type="ECO:0000313" key="4">
    <source>
        <dbReference type="EMBL" id="OIQ84624.1"/>
    </source>
</evidence>
<dbReference type="InterPro" id="IPR002560">
    <property type="entry name" value="Transposase_DDE"/>
</dbReference>
<dbReference type="InterPro" id="IPR032877">
    <property type="entry name" value="Transposase_HTH"/>
</dbReference>
<comment type="caution">
    <text evidence="4">The sequence shown here is derived from an EMBL/GenBank/DDBJ whole genome shotgun (WGS) entry which is preliminary data.</text>
</comment>
<dbReference type="NCBIfam" id="NF033550">
    <property type="entry name" value="transpos_ISL3"/>
    <property type="match status" value="1"/>
</dbReference>
<feature type="domain" description="Transposase IS204/IS1001/IS1096/IS1165 zinc-finger" evidence="3">
    <location>
        <begin position="35"/>
        <end position="79"/>
    </location>
</feature>
<evidence type="ECO:0000259" key="3">
    <source>
        <dbReference type="Pfam" id="PF14690"/>
    </source>
</evidence>
<name>A0A1J5QMJ6_9ZZZZ</name>
<dbReference type="AlphaFoldDB" id="A0A1J5QMJ6"/>
<protein>
    <submittedName>
        <fullName evidence="4">Transposase</fullName>
    </submittedName>
</protein>
<feature type="domain" description="Transposase IS204/IS1001/IS1096/IS1165 helix-turn-helix" evidence="2">
    <location>
        <begin position="87"/>
        <end position="132"/>
    </location>
</feature>
<dbReference type="PANTHER" id="PTHR33498">
    <property type="entry name" value="TRANSPOSASE FOR INSERTION SEQUENCE ELEMENT IS1557"/>
    <property type="match status" value="1"/>
</dbReference>
<evidence type="ECO:0000259" key="1">
    <source>
        <dbReference type="Pfam" id="PF01610"/>
    </source>
</evidence>
<dbReference type="InterPro" id="IPR047951">
    <property type="entry name" value="Transpos_ISL3"/>
</dbReference>
<dbReference type="PANTHER" id="PTHR33498:SF1">
    <property type="entry name" value="TRANSPOSASE FOR INSERTION SEQUENCE ELEMENT IS1557"/>
    <property type="match status" value="1"/>
</dbReference>
<organism evidence="4">
    <name type="scientific">mine drainage metagenome</name>
    <dbReference type="NCBI Taxonomy" id="410659"/>
    <lineage>
        <taxon>unclassified sequences</taxon>
        <taxon>metagenomes</taxon>
        <taxon>ecological metagenomes</taxon>
    </lineage>
</organism>
<reference evidence="4" key="1">
    <citation type="submission" date="2016-10" db="EMBL/GenBank/DDBJ databases">
        <title>Sequence of Gallionella enrichment culture.</title>
        <authorList>
            <person name="Poehlein A."/>
            <person name="Muehling M."/>
            <person name="Daniel R."/>
        </authorList>
    </citation>
    <scope>NUCLEOTIDE SEQUENCE</scope>
</reference>
<dbReference type="Pfam" id="PF13542">
    <property type="entry name" value="HTH_Tnp_ISL3"/>
    <property type="match status" value="1"/>
</dbReference>
<dbReference type="Pfam" id="PF14690">
    <property type="entry name" value="Zn_ribbon_ISL3"/>
    <property type="match status" value="1"/>
</dbReference>
<dbReference type="EMBL" id="MLJW01000604">
    <property type="protein sequence ID" value="OIQ84624.1"/>
    <property type="molecule type" value="Genomic_DNA"/>
</dbReference>
<dbReference type="InterPro" id="IPR029261">
    <property type="entry name" value="Transposase_Znf"/>
</dbReference>
<proteinExistence type="predicted"/>